<dbReference type="InterPro" id="IPR036237">
    <property type="entry name" value="Xyl_isomerase-like_sf"/>
</dbReference>
<proteinExistence type="predicted"/>
<dbReference type="InterPro" id="IPR013022">
    <property type="entry name" value="Xyl_isomerase-like_TIM-brl"/>
</dbReference>
<dbReference type="AlphaFoldDB" id="A0A3D9I474"/>
<dbReference type="Pfam" id="PF01261">
    <property type="entry name" value="AP_endonuc_2"/>
    <property type="match status" value="1"/>
</dbReference>
<dbReference type="SUPFAM" id="SSF51658">
    <property type="entry name" value="Xylose isomerase-like"/>
    <property type="match status" value="1"/>
</dbReference>
<comment type="caution">
    <text evidence="2">The sequence shown here is derived from an EMBL/GenBank/DDBJ whole genome shotgun (WGS) entry which is preliminary data.</text>
</comment>
<dbReference type="OrthoDB" id="8421472at2"/>
<reference evidence="2 3" key="1">
    <citation type="submission" date="2018-07" db="EMBL/GenBank/DDBJ databases">
        <title>Genomic Encyclopedia of Type Strains, Phase III (KMG-III): the genomes of soil and plant-associated and newly described type strains.</title>
        <authorList>
            <person name="Whitman W."/>
        </authorList>
    </citation>
    <scope>NUCLEOTIDE SEQUENCE [LARGE SCALE GENOMIC DNA]</scope>
    <source>
        <strain evidence="2 3">CECT 7287</strain>
    </source>
</reference>
<keyword evidence="2" id="KW-0413">Isomerase</keyword>
<protein>
    <submittedName>
        <fullName evidence="2">Sugar phosphate isomerase/epimerase</fullName>
    </submittedName>
</protein>
<dbReference type="PANTHER" id="PTHR12110">
    <property type="entry name" value="HYDROXYPYRUVATE ISOMERASE"/>
    <property type="match status" value="1"/>
</dbReference>
<dbReference type="PANTHER" id="PTHR12110:SF53">
    <property type="entry name" value="BLR5974 PROTEIN"/>
    <property type="match status" value="1"/>
</dbReference>
<sequence length="346" mass="38916">MKVGIELHHGYLEDEYMPIGQVLEKAKKDGYEGVYYKSPIYVSKTLDAGELKEAAACAAELGLYVDFGIGRVNPFNTSESPEIWLLGGGDYKLAVEKQIQAAALMGAKELIGVTAGWRGGHSGYFVNDRFRTDVTWEEQLEATTRFLKRLAPVLRDSGSRINLETHEEITSYEVLRMIEEVGEDVLGVAFDTANVFARAEDPVAVARRAAPYIHQFHAKDVILYFSENGLVRQLKASGQGVVDYRAIFAEIAKFNPSLHVQVEDHKGLMHMDIYREEWRSVHPDLSLSEVAELVRLATVCERRIAAGELMAPDAYEALSYWDEMDERLDSSRQFLQNTLRDMGLTD</sequence>
<dbReference type="InterPro" id="IPR050312">
    <property type="entry name" value="IolE/XylAMocC-like"/>
</dbReference>
<accession>A0A3D9I474</accession>
<gene>
    <name evidence="2" type="ORF">DFP98_1398</name>
</gene>
<feature type="domain" description="Xylose isomerase-like TIM barrel" evidence="1">
    <location>
        <begin position="23"/>
        <end position="256"/>
    </location>
</feature>
<evidence type="ECO:0000259" key="1">
    <source>
        <dbReference type="Pfam" id="PF01261"/>
    </source>
</evidence>
<keyword evidence="3" id="KW-1185">Reference proteome</keyword>
<organism evidence="2 3">
    <name type="scientific">Cohnella phaseoli</name>
    <dbReference type="NCBI Taxonomy" id="456490"/>
    <lineage>
        <taxon>Bacteria</taxon>
        <taxon>Bacillati</taxon>
        <taxon>Bacillota</taxon>
        <taxon>Bacilli</taxon>
        <taxon>Bacillales</taxon>
        <taxon>Paenibacillaceae</taxon>
        <taxon>Cohnella</taxon>
    </lineage>
</organism>
<dbReference type="RefSeq" id="WP_116064891.1">
    <property type="nucleotide sequence ID" value="NZ_QRDZ01000039.1"/>
</dbReference>
<evidence type="ECO:0000313" key="3">
    <source>
        <dbReference type="Proteomes" id="UP000256977"/>
    </source>
</evidence>
<dbReference type="EMBL" id="QRDZ01000039">
    <property type="protein sequence ID" value="RED56450.1"/>
    <property type="molecule type" value="Genomic_DNA"/>
</dbReference>
<dbReference type="Gene3D" id="3.20.20.150">
    <property type="entry name" value="Divalent-metal-dependent TIM barrel enzymes"/>
    <property type="match status" value="1"/>
</dbReference>
<dbReference type="Proteomes" id="UP000256977">
    <property type="component" value="Unassembled WGS sequence"/>
</dbReference>
<dbReference type="GO" id="GO:0016853">
    <property type="term" value="F:isomerase activity"/>
    <property type="evidence" value="ECO:0007669"/>
    <property type="project" value="UniProtKB-KW"/>
</dbReference>
<name>A0A3D9I474_9BACL</name>
<evidence type="ECO:0000313" key="2">
    <source>
        <dbReference type="EMBL" id="RED56450.1"/>
    </source>
</evidence>